<dbReference type="PANTHER" id="PTHR33710:SF77">
    <property type="entry name" value="DNASE I-LIKE SUPERFAMILY PROTEIN"/>
    <property type="match status" value="1"/>
</dbReference>
<gene>
    <name evidence="4" type="ORF">Bca52824_053510</name>
</gene>
<dbReference type="EMBL" id="JAAMPC010000011">
    <property type="protein sequence ID" value="KAG2282290.1"/>
    <property type="molecule type" value="Genomic_DNA"/>
</dbReference>
<dbReference type="SUPFAM" id="SSF56219">
    <property type="entry name" value="DNase I-like"/>
    <property type="match status" value="1"/>
</dbReference>
<accession>A0A8X7R5F8</accession>
<organism evidence="4 5">
    <name type="scientific">Brassica carinata</name>
    <name type="common">Ethiopian mustard</name>
    <name type="synonym">Abyssinian cabbage</name>
    <dbReference type="NCBI Taxonomy" id="52824"/>
    <lineage>
        <taxon>Eukaryota</taxon>
        <taxon>Viridiplantae</taxon>
        <taxon>Streptophyta</taxon>
        <taxon>Embryophyta</taxon>
        <taxon>Tracheophyta</taxon>
        <taxon>Spermatophyta</taxon>
        <taxon>Magnoliopsida</taxon>
        <taxon>eudicotyledons</taxon>
        <taxon>Gunneridae</taxon>
        <taxon>Pentapetalae</taxon>
        <taxon>rosids</taxon>
        <taxon>malvids</taxon>
        <taxon>Brassicales</taxon>
        <taxon>Brassicaceae</taxon>
        <taxon>Brassiceae</taxon>
        <taxon>Brassica</taxon>
    </lineage>
</organism>
<feature type="region of interest" description="Disordered" evidence="1">
    <location>
        <begin position="33"/>
        <end position="135"/>
    </location>
</feature>
<evidence type="ECO:0000313" key="5">
    <source>
        <dbReference type="Proteomes" id="UP000886595"/>
    </source>
</evidence>
<feature type="domain" description="Reverse transcriptase zinc-binding" evidence="3">
    <location>
        <begin position="380"/>
        <end position="417"/>
    </location>
</feature>
<dbReference type="GO" id="GO:0003824">
    <property type="term" value="F:catalytic activity"/>
    <property type="evidence" value="ECO:0007669"/>
    <property type="project" value="InterPro"/>
</dbReference>
<dbReference type="Pfam" id="PF13966">
    <property type="entry name" value="zf-RVT"/>
    <property type="match status" value="1"/>
</dbReference>
<dbReference type="Gene3D" id="3.60.10.10">
    <property type="entry name" value="Endonuclease/exonuclease/phosphatase"/>
    <property type="match status" value="1"/>
</dbReference>
<dbReference type="AlphaFoldDB" id="A0A8X7R5F8"/>
<evidence type="ECO:0000259" key="2">
    <source>
        <dbReference type="Pfam" id="PF03372"/>
    </source>
</evidence>
<comment type="caution">
    <text evidence="4">The sequence shown here is derived from an EMBL/GenBank/DDBJ whole genome shotgun (WGS) entry which is preliminary data.</text>
</comment>
<feature type="compositionally biased region" description="Basic and acidic residues" evidence="1">
    <location>
        <begin position="104"/>
        <end position="125"/>
    </location>
</feature>
<evidence type="ECO:0000313" key="4">
    <source>
        <dbReference type="EMBL" id="KAG2282290.1"/>
    </source>
</evidence>
<feature type="domain" description="Endonuclease/exonuclease/phosphatase" evidence="2">
    <location>
        <begin position="122"/>
        <end position="243"/>
    </location>
</feature>
<keyword evidence="5" id="KW-1185">Reference proteome</keyword>
<proteinExistence type="predicted"/>
<dbReference type="InterPro" id="IPR026960">
    <property type="entry name" value="RVT-Znf"/>
</dbReference>
<dbReference type="Pfam" id="PF03372">
    <property type="entry name" value="Exo_endo_phos"/>
    <property type="match status" value="1"/>
</dbReference>
<feature type="compositionally biased region" description="Basic and acidic residues" evidence="1">
    <location>
        <begin position="34"/>
        <end position="48"/>
    </location>
</feature>
<protein>
    <recommendedName>
        <fullName evidence="6">Reverse transcriptase zinc-binding domain-containing protein</fullName>
    </recommendedName>
</protein>
<evidence type="ECO:0008006" key="6">
    <source>
        <dbReference type="Google" id="ProtNLM"/>
    </source>
</evidence>
<evidence type="ECO:0000259" key="3">
    <source>
        <dbReference type="Pfam" id="PF13966"/>
    </source>
</evidence>
<sequence>MPPVCDLCHEIGHTTKRCKRALKSCSICKSTTHSTDKCTRVKQPEEKRKPSRRHKENATQPQWQVRENGKPIQDSIASSPPTKIQEKGDSSGLTPAEKTPPQNERVKPSEGTEEDRSSDLEHDSSDTYSAESDGYHDDHENFIRVIKNMPWMVIGDFNQTLHPEEHSRSTSLNIDSKTRLFRETLLEADLADLPFKGPTFTWTNKSKTCIIAKKLDRVLVNDNWLSSSPDSIAIFGEPDFSDHAVATVLLKPSSTREKRPFRFYNFLLHNEQFLDYLTDLWYYTNVSGSAMLTIARKLKMIKAGIQTFSKENYSNLEKRVKEAHEKLLAAQQYLLLRPTDANAIAERVEMDRWVTLSKAEERFLFQSSHINSIKGGDCNSGLASWGLNIQTACCFRNNHEETREHLFLSCNYSHAIWSLIFARLDPLRGAFLSWEELLSWIRSPFASAPTTLKKLATQSLLYNVWRQRNSAVHLSGFCPTQMTFSSIDREVRNTISARRHKRSFKSLMQLWIR</sequence>
<dbReference type="OrthoDB" id="1113909at2759"/>
<name>A0A8X7R5F8_BRACI</name>
<dbReference type="Proteomes" id="UP000886595">
    <property type="component" value="Unassembled WGS sequence"/>
</dbReference>
<reference evidence="4 5" key="1">
    <citation type="submission" date="2020-02" db="EMBL/GenBank/DDBJ databases">
        <authorList>
            <person name="Ma Q."/>
            <person name="Huang Y."/>
            <person name="Song X."/>
            <person name="Pei D."/>
        </authorList>
    </citation>
    <scope>NUCLEOTIDE SEQUENCE [LARGE SCALE GENOMIC DNA]</scope>
    <source>
        <strain evidence="4">Sxm20200214</strain>
        <tissue evidence="4">Leaf</tissue>
    </source>
</reference>
<evidence type="ECO:0000256" key="1">
    <source>
        <dbReference type="SAM" id="MobiDB-lite"/>
    </source>
</evidence>
<dbReference type="InterPro" id="IPR005135">
    <property type="entry name" value="Endo/exonuclease/phosphatase"/>
</dbReference>
<dbReference type="PANTHER" id="PTHR33710">
    <property type="entry name" value="BNAC02G09200D PROTEIN"/>
    <property type="match status" value="1"/>
</dbReference>
<dbReference type="InterPro" id="IPR036691">
    <property type="entry name" value="Endo/exonu/phosph_ase_sf"/>
</dbReference>